<evidence type="ECO:0000256" key="1">
    <source>
        <dbReference type="ARBA" id="ARBA00005564"/>
    </source>
</evidence>
<dbReference type="SUPFAM" id="SSF50974">
    <property type="entry name" value="Nitrous oxide reductase, N-terminal domain"/>
    <property type="match status" value="1"/>
</dbReference>
<proteinExistence type="inferred from homology"/>
<dbReference type="Proteomes" id="UP001499854">
    <property type="component" value="Unassembled WGS sequence"/>
</dbReference>
<dbReference type="RefSeq" id="WP_344662517.1">
    <property type="nucleotide sequence ID" value="NZ_BAAAQM010000075.1"/>
</dbReference>
<dbReference type="Pfam" id="PF10282">
    <property type="entry name" value="Lactonase"/>
    <property type="match status" value="1"/>
</dbReference>
<dbReference type="InterPro" id="IPR019405">
    <property type="entry name" value="Lactonase_7-beta_prop"/>
</dbReference>
<evidence type="ECO:0000313" key="3">
    <source>
        <dbReference type="Proteomes" id="UP001499854"/>
    </source>
</evidence>
<dbReference type="PANTHER" id="PTHR30344:SF1">
    <property type="entry name" value="6-PHOSPHOGLUCONOLACTONASE"/>
    <property type="match status" value="1"/>
</dbReference>
<organism evidence="2 3">
    <name type="scientific">Catenulispora subtropica</name>
    <dbReference type="NCBI Taxonomy" id="450798"/>
    <lineage>
        <taxon>Bacteria</taxon>
        <taxon>Bacillati</taxon>
        <taxon>Actinomycetota</taxon>
        <taxon>Actinomycetes</taxon>
        <taxon>Catenulisporales</taxon>
        <taxon>Catenulisporaceae</taxon>
        <taxon>Catenulispora</taxon>
    </lineage>
</organism>
<protein>
    <submittedName>
        <fullName evidence="2">Lactonase family protein</fullName>
    </submittedName>
</protein>
<gene>
    <name evidence="2" type="ORF">GCM10009838_80900</name>
</gene>
<accession>A0ABN2T9Q1</accession>
<dbReference type="InterPro" id="IPR050282">
    <property type="entry name" value="Cycloisomerase_2"/>
</dbReference>
<dbReference type="EMBL" id="BAAAQM010000075">
    <property type="protein sequence ID" value="GAA2002732.1"/>
    <property type="molecule type" value="Genomic_DNA"/>
</dbReference>
<dbReference type="PANTHER" id="PTHR30344">
    <property type="entry name" value="6-PHOSPHOGLUCONOLACTONASE-RELATED"/>
    <property type="match status" value="1"/>
</dbReference>
<name>A0ABN2T9Q1_9ACTN</name>
<comment type="similarity">
    <text evidence="1">Belongs to the cycloisomerase 2 family.</text>
</comment>
<reference evidence="2 3" key="1">
    <citation type="journal article" date="2019" name="Int. J. Syst. Evol. Microbiol.">
        <title>The Global Catalogue of Microorganisms (GCM) 10K type strain sequencing project: providing services to taxonomists for standard genome sequencing and annotation.</title>
        <authorList>
            <consortium name="The Broad Institute Genomics Platform"/>
            <consortium name="The Broad Institute Genome Sequencing Center for Infectious Disease"/>
            <person name="Wu L."/>
            <person name="Ma J."/>
        </authorList>
    </citation>
    <scope>NUCLEOTIDE SEQUENCE [LARGE SCALE GENOMIC DNA]</scope>
    <source>
        <strain evidence="2 3">JCM 16013</strain>
    </source>
</reference>
<comment type="caution">
    <text evidence="2">The sequence shown here is derived from an EMBL/GenBank/DDBJ whole genome shotgun (WGS) entry which is preliminary data.</text>
</comment>
<evidence type="ECO:0000313" key="2">
    <source>
        <dbReference type="EMBL" id="GAA2002732.1"/>
    </source>
</evidence>
<sequence length="353" mass="37273">MVDSVNSYLLVGGYGMGVHCLRYDADGTLSPVSVVDIADPSYVIHDGARGVLTAVVEQEPEGRVASARFTIADGASDVRDWTASGGAAPCHLALHPDGTTLFVANYTSGTVSVFPVDQEGRVTGDQPAQVVRHTGSGPRADRQEGPHAHQVVVSPTGRWVLAVDLGTDSVYVYEYDPAAGRLAHHSVVELPAGSGPRHLAFHGSGRYFYLLNELSWTVMVCAWDEGGGVGKAGAAVDSRAAQDRAASDHCWCAAIRVSADDRFVYTSNRVDDTIAVFSVLEDGARLEPVEVVPAGGSWPRDIVLSPDGELLFSANQRSDSITVFRVDSGTGRLTPVGEPYTITTPASLLPISG</sequence>
<dbReference type="InterPro" id="IPR015943">
    <property type="entry name" value="WD40/YVTN_repeat-like_dom_sf"/>
</dbReference>
<keyword evidence="3" id="KW-1185">Reference proteome</keyword>
<dbReference type="Gene3D" id="2.130.10.10">
    <property type="entry name" value="YVTN repeat-like/Quinoprotein amine dehydrogenase"/>
    <property type="match status" value="1"/>
</dbReference>
<dbReference type="InterPro" id="IPR011045">
    <property type="entry name" value="N2O_reductase_N"/>
</dbReference>